<dbReference type="NCBIfam" id="TIGR04131">
    <property type="entry name" value="Bac_Flav_CTERM"/>
    <property type="match status" value="1"/>
</dbReference>
<name>A0A5C7GLK7_9FLAO</name>
<feature type="domain" description="IgGFc-binding protein N-terminal" evidence="1">
    <location>
        <begin position="138"/>
        <end position="430"/>
    </location>
</feature>
<comment type="caution">
    <text evidence="2">The sequence shown here is derived from an EMBL/GenBank/DDBJ whole genome shotgun (WGS) entry which is preliminary data.</text>
</comment>
<dbReference type="OrthoDB" id="9765926at2"/>
<dbReference type="InterPro" id="IPR035234">
    <property type="entry name" value="IgGFc-bd_N"/>
</dbReference>
<reference evidence="2 3" key="1">
    <citation type="submission" date="2019-08" db="EMBL/GenBank/DDBJ databases">
        <title>Seonamhaeicola sediminis sp. nov., isolated from marine sediment.</title>
        <authorList>
            <person name="Cao W.R."/>
        </authorList>
    </citation>
    <scope>NUCLEOTIDE SEQUENCE [LARGE SCALE GENOMIC DNA]</scope>
    <source>
        <strain evidence="2 3">1505</strain>
    </source>
</reference>
<keyword evidence="3" id="KW-1185">Reference proteome</keyword>
<dbReference type="InterPro" id="IPR026341">
    <property type="entry name" value="T9SS_type_B"/>
</dbReference>
<evidence type="ECO:0000313" key="2">
    <source>
        <dbReference type="EMBL" id="TXG39192.1"/>
    </source>
</evidence>
<evidence type="ECO:0000313" key="3">
    <source>
        <dbReference type="Proteomes" id="UP000321080"/>
    </source>
</evidence>
<dbReference type="Pfam" id="PF13585">
    <property type="entry name" value="CHU_C"/>
    <property type="match status" value="1"/>
</dbReference>
<dbReference type="RefSeq" id="WP_147766681.1">
    <property type="nucleotide sequence ID" value="NZ_VRKQ01000008.1"/>
</dbReference>
<accession>A0A5C7GLK7</accession>
<proteinExistence type="predicted"/>
<gene>
    <name evidence="2" type="ORF">FUA22_04770</name>
</gene>
<organism evidence="2 3">
    <name type="scientific">Seonamhaeicola maritimus</name>
    <dbReference type="NCBI Taxonomy" id="2591822"/>
    <lineage>
        <taxon>Bacteria</taxon>
        <taxon>Pseudomonadati</taxon>
        <taxon>Bacteroidota</taxon>
        <taxon>Flavobacteriia</taxon>
        <taxon>Flavobacteriales</taxon>
        <taxon>Flavobacteriaceae</taxon>
    </lineage>
</organism>
<sequence>MQTGSIIRNLLFVLLLFLSSLGYAQLSKKHYIPPLTSGPNNANPEDQYIYISTPTASLVPYTISAVGGGTITGSVSNTTPQVENIGFGYDTQLFQDFDDSSVVTNNKGYIIEAEAPIYVSVRMNAGGAQAGALVSKGLSALDTTFRIGTFTSSNPTGNYLSFLSVMATEDNTSVTFDDIPAGLTIENYPTGTFPYSRILNEGESYIICIKGDRNTSAMDGLIGALVTSDKPIVVNCGSANGSFGTGGGRDYGIDQIAGLDKVGNEYIFVRGDGTNDWENVLVVAHTDNTTVNINGNAVPAATLNAGDYYVIEGNNYGPNSNMYVETSEDVFMYQGVGSTGEANQGMFFVPPLSCETRGNIDNIASIDRIGSLNYVGGVTIVTKVGATVTVNNQALSSFATVGPSAVTGNSDYETYRITGLTGDVSVQGNDELYVAYFNVNGAATSGSFYSGFQSKPEFNFDVQHAILGNCIGNNLMLSVANAQNFESFEWQFDDGAGYVVLPITDPFITPTVPGKYKLVGELPCNGGFLESVEVPISICPDDIDNDGIIDNLDIDNDNDGILNCTESRGDVTVNLDNLNNPVLEFQDNSTNLTITSGFYTVSSSSGGTNTFVGDNLGNFTSTVEAAANGEGSYSMVFTEPINIKLSEDTGYTHVSVDGEYFVVKISPANKNITLVDPDDRLLVDSNFDGLFEAGVTQISGSEIHFKPNPASTGTTPFEFFANQVDGFEFIHRLSNLTDTSNFQSNISLTCFKNDNDNDGVKDELDLDSDNDGIPDFIENQGALVTLSGMDADNNGLDDVYDINLLPIDSDSDGVLDFYDLDSDNDGVYDLIESGQLGLLLSDTNLDGIEDGPTYGVNGWADAAETAPDSNLIGYTLDETDVDGIFSYLDLDSDGDTCSDVIEAGFSDGNGDDLLGDNPVIVDANGLVTNTSDGYTLPHSDYLNYAPITITTQPADTTVCELSNGIISIVSPEAESYQWELSTDGISWSALTDDTTYSGTTTVDLTISNVPLLFNNYQYRVKLDRTGNSCGLYSDEIDLTVDVLPVANTAPNMLLCDDDNNGTMPFNLESQNDAINMVAGMTITYHETQADADTGDNPITSPFESGNTTIYARVENDANTTCYDVSSFDLEVYESPFPLLTVTPLQECDDTSIGTDVDGLKVFDLTQKETEILNGQNTSDFTLTYFIDSAYSIPIINPESFVGSVSGGQTIYVRMTNNAYNTCIADTSFDVEVFSLPVVSNPSLYSQCDDISNDGQAFFNLELAQIKEEINPNYIAEGLSFSYYQTQPDAQNATNPITTPTNYVDALGFTPETIWIRVENSNGCFREVPLTISVSPYSGALDSYIPTPLYQCDDGANERDGVATFNLRNIETDVLNNPAFSTFNISVDFYESRLDAELEINAIPDIENHQNTNSPNVQSIWIRVKSDIGNDCLGLHELSNLLNVEALPTANPVTFLRQCDYDTSDNILSYPFDTSQLEADVLNGQDPMNVSITYFDNTGTPLLYSDGSPVTSPMQSVFLTSNQTITVRVTNNLTNDPDGACYDETSIEFTIDDQPVIANTVPLQEFCDDGLDITDENDGLHNFDLSSFESTIRGSQTNMDIYFTYIDEDGATVTNEAANFPNTLISSIQTISVEVINPINTTCTASTTIDLIVHPIPEFTLEEEIIVCGNPFVPEDIIPIQTNSSETFIYEWVFEDGNIVGNTLVLPNSNITQPGKYTLTLTNPITLCPKSLTVDVKAADPPNITPNDLEIVELSENNSVTIINPSSLGNSTYMFSLVSDDGQIYFPYQVSPVFNNLRAGFYTLFAQDVESICDEVELRISVIGHRKFFTPNGDGTNEYWQIQGLDISQANSVIRIYDRYGKLLKQLDPLSVGWDGTFNGSRMPTDDYWFSLVLQDGRTLLGHFTLKR</sequence>
<dbReference type="Pfam" id="PF17517">
    <property type="entry name" value="IgGFc_binding"/>
    <property type="match status" value="1"/>
</dbReference>
<evidence type="ECO:0000259" key="1">
    <source>
        <dbReference type="Pfam" id="PF17517"/>
    </source>
</evidence>
<protein>
    <submittedName>
        <fullName evidence="2">T9SS type B sorting domain-containing protein</fullName>
    </submittedName>
</protein>
<dbReference type="Proteomes" id="UP000321080">
    <property type="component" value="Unassembled WGS sequence"/>
</dbReference>
<dbReference type="EMBL" id="VRKQ01000008">
    <property type="protein sequence ID" value="TXG39192.1"/>
    <property type="molecule type" value="Genomic_DNA"/>
</dbReference>